<evidence type="ECO:0000313" key="7">
    <source>
        <dbReference type="Proteomes" id="UP000007266"/>
    </source>
</evidence>
<dbReference type="EMBL" id="KQ971338">
    <property type="protein sequence ID" value="EFA01949.1"/>
    <property type="molecule type" value="Genomic_DNA"/>
</dbReference>
<reference evidence="6 7" key="1">
    <citation type="journal article" date="2008" name="Nature">
        <title>The genome of the model beetle and pest Tribolium castaneum.</title>
        <authorList>
            <consortium name="Tribolium Genome Sequencing Consortium"/>
            <person name="Richards S."/>
            <person name="Gibbs R.A."/>
            <person name="Weinstock G.M."/>
            <person name="Brown S.J."/>
            <person name="Denell R."/>
            <person name="Beeman R.W."/>
            <person name="Gibbs R."/>
            <person name="Beeman R.W."/>
            <person name="Brown S.J."/>
            <person name="Bucher G."/>
            <person name="Friedrich M."/>
            <person name="Grimmelikhuijzen C.J."/>
            <person name="Klingler M."/>
            <person name="Lorenzen M."/>
            <person name="Richards S."/>
            <person name="Roth S."/>
            <person name="Schroder R."/>
            <person name="Tautz D."/>
            <person name="Zdobnov E.M."/>
            <person name="Muzny D."/>
            <person name="Gibbs R.A."/>
            <person name="Weinstock G.M."/>
            <person name="Attaway T."/>
            <person name="Bell S."/>
            <person name="Buhay C.J."/>
            <person name="Chandrabose M.N."/>
            <person name="Chavez D."/>
            <person name="Clerk-Blankenburg K.P."/>
            <person name="Cree A."/>
            <person name="Dao M."/>
            <person name="Davis C."/>
            <person name="Chacko J."/>
            <person name="Dinh H."/>
            <person name="Dugan-Rocha S."/>
            <person name="Fowler G."/>
            <person name="Garner T.T."/>
            <person name="Garnes J."/>
            <person name="Gnirke A."/>
            <person name="Hawes A."/>
            <person name="Hernandez J."/>
            <person name="Hines S."/>
            <person name="Holder M."/>
            <person name="Hume J."/>
            <person name="Jhangiani S.N."/>
            <person name="Joshi V."/>
            <person name="Khan Z.M."/>
            <person name="Jackson L."/>
            <person name="Kovar C."/>
            <person name="Kowis A."/>
            <person name="Lee S."/>
            <person name="Lewis L.R."/>
            <person name="Margolis J."/>
            <person name="Morgan M."/>
            <person name="Nazareth L.V."/>
            <person name="Nguyen N."/>
            <person name="Okwuonu G."/>
            <person name="Parker D."/>
            <person name="Richards S."/>
            <person name="Ruiz S.J."/>
            <person name="Santibanez J."/>
            <person name="Savard J."/>
            <person name="Scherer S.E."/>
            <person name="Schneider B."/>
            <person name="Sodergren E."/>
            <person name="Tautz D."/>
            <person name="Vattahil S."/>
            <person name="Villasana D."/>
            <person name="White C.S."/>
            <person name="Wright R."/>
            <person name="Park Y."/>
            <person name="Beeman R.W."/>
            <person name="Lord J."/>
            <person name="Oppert B."/>
            <person name="Lorenzen M."/>
            <person name="Brown S."/>
            <person name="Wang L."/>
            <person name="Savard J."/>
            <person name="Tautz D."/>
            <person name="Richards S."/>
            <person name="Weinstock G."/>
            <person name="Gibbs R.A."/>
            <person name="Liu Y."/>
            <person name="Worley K."/>
            <person name="Weinstock G."/>
            <person name="Elsik C.G."/>
            <person name="Reese J.T."/>
            <person name="Elhaik E."/>
            <person name="Landan G."/>
            <person name="Graur D."/>
            <person name="Arensburger P."/>
            <person name="Atkinson P."/>
            <person name="Beeman R.W."/>
            <person name="Beidler J."/>
            <person name="Brown S.J."/>
            <person name="Demuth J.P."/>
            <person name="Drury D.W."/>
            <person name="Du Y.Z."/>
            <person name="Fujiwara H."/>
            <person name="Lorenzen M."/>
            <person name="Maselli V."/>
            <person name="Osanai M."/>
            <person name="Park Y."/>
            <person name="Robertson H.M."/>
            <person name="Tu Z."/>
            <person name="Wang J.J."/>
            <person name="Wang S."/>
            <person name="Richards S."/>
            <person name="Song H."/>
            <person name="Zhang L."/>
            <person name="Sodergren E."/>
            <person name="Werner D."/>
            <person name="Stanke M."/>
            <person name="Morgenstern B."/>
            <person name="Solovyev V."/>
            <person name="Kosarev P."/>
            <person name="Brown G."/>
            <person name="Chen H.C."/>
            <person name="Ermolaeva O."/>
            <person name="Hlavina W."/>
            <person name="Kapustin Y."/>
            <person name="Kiryutin B."/>
            <person name="Kitts P."/>
            <person name="Maglott D."/>
            <person name="Pruitt K."/>
            <person name="Sapojnikov V."/>
            <person name="Souvorov A."/>
            <person name="Mackey A.J."/>
            <person name="Waterhouse R.M."/>
            <person name="Wyder S."/>
            <person name="Zdobnov E.M."/>
            <person name="Zdobnov E.M."/>
            <person name="Wyder S."/>
            <person name="Kriventseva E.V."/>
            <person name="Kadowaki T."/>
            <person name="Bork P."/>
            <person name="Aranda M."/>
            <person name="Bao R."/>
            <person name="Beermann A."/>
            <person name="Berns N."/>
            <person name="Bolognesi R."/>
            <person name="Bonneton F."/>
            <person name="Bopp D."/>
            <person name="Brown S.J."/>
            <person name="Bucher G."/>
            <person name="Butts T."/>
            <person name="Chaumot A."/>
            <person name="Denell R.E."/>
            <person name="Ferrier D.E."/>
            <person name="Friedrich M."/>
            <person name="Gordon C.M."/>
            <person name="Jindra M."/>
            <person name="Klingler M."/>
            <person name="Lan Q."/>
            <person name="Lattorff H.M."/>
            <person name="Laudet V."/>
            <person name="von Levetsow C."/>
            <person name="Liu Z."/>
            <person name="Lutz R."/>
            <person name="Lynch J.A."/>
            <person name="da Fonseca R.N."/>
            <person name="Posnien N."/>
            <person name="Reuter R."/>
            <person name="Roth S."/>
            <person name="Savard J."/>
            <person name="Schinko J.B."/>
            <person name="Schmitt C."/>
            <person name="Schoppmeier M."/>
            <person name="Schroder R."/>
            <person name="Shippy T.D."/>
            <person name="Simonnet F."/>
            <person name="Marques-Souza H."/>
            <person name="Tautz D."/>
            <person name="Tomoyasu Y."/>
            <person name="Trauner J."/>
            <person name="Van der Zee M."/>
            <person name="Vervoort M."/>
            <person name="Wittkopp N."/>
            <person name="Wimmer E.A."/>
            <person name="Yang X."/>
            <person name="Jones A.K."/>
            <person name="Sattelle D.B."/>
            <person name="Ebert P.R."/>
            <person name="Nelson D."/>
            <person name="Scott J.G."/>
            <person name="Beeman R.W."/>
            <person name="Muthukrishnan S."/>
            <person name="Kramer K.J."/>
            <person name="Arakane Y."/>
            <person name="Beeman R.W."/>
            <person name="Zhu Q."/>
            <person name="Hogenkamp D."/>
            <person name="Dixit R."/>
            <person name="Oppert B."/>
            <person name="Jiang H."/>
            <person name="Zou Z."/>
            <person name="Marshall J."/>
            <person name="Elpidina E."/>
            <person name="Vinokurov K."/>
            <person name="Oppert C."/>
            <person name="Zou Z."/>
            <person name="Evans J."/>
            <person name="Lu Z."/>
            <person name="Zhao P."/>
            <person name="Sumathipala N."/>
            <person name="Altincicek B."/>
            <person name="Vilcinskas A."/>
            <person name="Williams M."/>
            <person name="Hultmark D."/>
            <person name="Hetru C."/>
            <person name="Jiang H."/>
            <person name="Grimmelikhuijzen C.J."/>
            <person name="Hauser F."/>
            <person name="Cazzamali G."/>
            <person name="Williamson M."/>
            <person name="Park Y."/>
            <person name="Li B."/>
            <person name="Tanaka Y."/>
            <person name="Predel R."/>
            <person name="Neupert S."/>
            <person name="Schachtner J."/>
            <person name="Verleyen P."/>
            <person name="Raible F."/>
            <person name="Bork P."/>
            <person name="Friedrich M."/>
            <person name="Walden K.K."/>
            <person name="Robertson H.M."/>
            <person name="Angeli S."/>
            <person name="Foret S."/>
            <person name="Bucher G."/>
            <person name="Schuetz S."/>
            <person name="Maleszka R."/>
            <person name="Wimmer E.A."/>
            <person name="Beeman R.W."/>
            <person name="Lorenzen M."/>
            <person name="Tomoyasu Y."/>
            <person name="Miller S.C."/>
            <person name="Grossmann D."/>
            <person name="Bucher G."/>
        </authorList>
    </citation>
    <scope>NUCLEOTIDE SEQUENCE [LARGE SCALE GENOMIC DNA]</scope>
    <source>
        <strain evidence="6 7">Georgia GA2</strain>
    </source>
</reference>
<dbReference type="InterPro" id="IPR011990">
    <property type="entry name" value="TPR-like_helical_dom_sf"/>
</dbReference>
<name>D2A380_TRICA</name>
<evidence type="ECO:0000256" key="5">
    <source>
        <dbReference type="ARBA" id="ARBA00023212"/>
    </source>
</evidence>
<dbReference type="InParanoid" id="D2A380"/>
<evidence type="ECO:0000313" key="6">
    <source>
        <dbReference type="EMBL" id="EFA01949.1"/>
    </source>
</evidence>
<dbReference type="InterPro" id="IPR022083">
    <property type="entry name" value="KBP"/>
</dbReference>
<dbReference type="GO" id="GO:0021952">
    <property type="term" value="P:central nervous system projection neuron axonogenesis"/>
    <property type="evidence" value="ECO:0000318"/>
    <property type="project" value="GO_Central"/>
</dbReference>
<dbReference type="Proteomes" id="UP000007266">
    <property type="component" value="Linkage group 4"/>
</dbReference>
<organism evidence="6 7">
    <name type="scientific">Tribolium castaneum</name>
    <name type="common">Red flour beetle</name>
    <dbReference type="NCBI Taxonomy" id="7070"/>
    <lineage>
        <taxon>Eukaryota</taxon>
        <taxon>Metazoa</taxon>
        <taxon>Ecdysozoa</taxon>
        <taxon>Arthropoda</taxon>
        <taxon>Hexapoda</taxon>
        <taxon>Insecta</taxon>
        <taxon>Pterygota</taxon>
        <taxon>Neoptera</taxon>
        <taxon>Endopterygota</taxon>
        <taxon>Coleoptera</taxon>
        <taxon>Polyphaga</taxon>
        <taxon>Cucujiformia</taxon>
        <taxon>Tenebrionidae</taxon>
        <taxon>Tenebrionidae incertae sedis</taxon>
        <taxon>Tribolium</taxon>
    </lineage>
</organism>
<reference evidence="6 7" key="2">
    <citation type="journal article" date="2010" name="Nucleic Acids Res.">
        <title>BeetleBase in 2010: revisions to provide comprehensive genomic information for Tribolium castaneum.</title>
        <authorList>
            <person name="Kim H.S."/>
            <person name="Murphy T."/>
            <person name="Xia J."/>
            <person name="Caragea D."/>
            <person name="Park Y."/>
            <person name="Beeman R.W."/>
            <person name="Lorenzen M.D."/>
            <person name="Butcher S."/>
            <person name="Manak J.R."/>
            <person name="Brown S.J."/>
        </authorList>
    </citation>
    <scope>GENOME REANNOTATION</scope>
    <source>
        <strain evidence="6 7">Georgia GA2</strain>
    </source>
</reference>
<comment type="subcellular location">
    <subcellularLocation>
        <location evidence="1">Cytoplasm</location>
        <location evidence="1">Cytoskeleton</location>
    </subcellularLocation>
</comment>
<dbReference type="GO" id="GO:0000226">
    <property type="term" value="P:microtubule cytoskeleton organization"/>
    <property type="evidence" value="ECO:0000318"/>
    <property type="project" value="GO_Central"/>
</dbReference>
<dbReference type="Gene3D" id="1.25.40.10">
    <property type="entry name" value="Tetratricopeptide repeat domain"/>
    <property type="match status" value="1"/>
</dbReference>
<evidence type="ECO:0000256" key="4">
    <source>
        <dbReference type="ARBA" id="ARBA00022490"/>
    </source>
</evidence>
<sequence length="594" mass="68342">MTASKEVFVDLEEKFNKVLKLLEDSKYDPENQPFVSKYAASETLVSMKASLENVIETQPDNDKIKLTAMLGSVYLYLGMTSIATEELSTGEGYLAKCEDLIKDCTEEPQVVMVTLNMYNQFGILWSQREPEKSKTYLEKAERLYATYKKSNVPPVDIKDLFNPNFELNDIETAWINFEKVYTLTVYYLAQIYGALKDALKSAVYCHNTLQRQLDSGDYESIDWALNAATLSQFLMEQNGFKQARHHLAASSLILDEYAKTLDAITERNEAFDAKMEVFKHRSADIARCWAKYGLLLLSKSKERLLNHTDDIDKNCTLSSDLTTLTLDSDASVTSADLQNLQFTSLDLARYENQITYKFILTIQDARHVFLNIQNWLQKAEAYYTLETLASDHLEIVQDKSQMYLNLLFFEDNPENQSKLHKRRIDLLENIIKNVNPQYYLQYCRQIWYELAQTYCDILNIKSDKLRESKERPSPHVLAKINHLIESSIFNFTCFIDSFKEGAGKELPGKIPSDSEKAFLQAYFHIAALNSRFITLDKNVQLKNVESSLNMYKKVLDYCNVNEKAAELIPMELGICKEMVTLLPVKIAKLKQEVS</sequence>
<gene>
    <name evidence="6" type="primary">AUGUSTUS-3.0.2_07564</name>
    <name evidence="6" type="ORF">TcasGA2_TC007564</name>
</gene>
<dbReference type="Pfam" id="PF12309">
    <property type="entry name" value="KBP_C"/>
    <property type="match status" value="1"/>
</dbReference>
<dbReference type="OMA" id="ICRECWY"/>
<dbReference type="STRING" id="7070.D2A380"/>
<evidence type="ECO:0000256" key="2">
    <source>
        <dbReference type="ARBA" id="ARBA00010305"/>
    </source>
</evidence>
<keyword evidence="5" id="KW-0206">Cytoskeleton</keyword>
<keyword evidence="4" id="KW-0963">Cytoplasm</keyword>
<dbReference type="HOGENOM" id="CLU_019859_1_0_1"/>
<dbReference type="PANTHER" id="PTHR46321:SF1">
    <property type="entry name" value="KIF-BINDING PROTEIN"/>
    <property type="match status" value="1"/>
</dbReference>
<dbReference type="KEGG" id="tca:663381"/>
<protein>
    <recommendedName>
        <fullName evidence="3">KIF-binding protein</fullName>
    </recommendedName>
</protein>
<comment type="similarity">
    <text evidence="2">Belongs to the KIF-binding protein family.</text>
</comment>
<dbReference type="PhylomeDB" id="D2A380"/>
<evidence type="ECO:0000256" key="3">
    <source>
        <dbReference type="ARBA" id="ARBA00016840"/>
    </source>
</evidence>
<accession>D2A380</accession>
<dbReference type="AlphaFoldDB" id="D2A380"/>
<dbReference type="GO" id="GO:1990535">
    <property type="term" value="P:neuron projection maintenance"/>
    <property type="evidence" value="ECO:0000318"/>
    <property type="project" value="GO_Central"/>
</dbReference>
<keyword evidence="7" id="KW-1185">Reference proteome</keyword>
<evidence type="ECO:0000256" key="1">
    <source>
        <dbReference type="ARBA" id="ARBA00004245"/>
    </source>
</evidence>
<dbReference type="eggNOG" id="ENOG502QPZT">
    <property type="taxonomic scope" value="Eukaryota"/>
</dbReference>
<proteinExistence type="inferred from homology"/>
<dbReference type="GO" id="GO:0005856">
    <property type="term" value="C:cytoskeleton"/>
    <property type="evidence" value="ECO:0007669"/>
    <property type="project" value="UniProtKB-SubCell"/>
</dbReference>
<dbReference type="OrthoDB" id="409897at2759"/>
<dbReference type="FunCoup" id="D2A380">
    <property type="interactions" value="1545"/>
</dbReference>
<dbReference type="PANTHER" id="PTHR46321">
    <property type="entry name" value="KIF1-BINDING PROTEIN"/>
    <property type="match status" value="1"/>
</dbReference>